<dbReference type="EMBL" id="NDXW01000001">
    <property type="protein sequence ID" value="RDH42695.1"/>
    <property type="molecule type" value="Genomic_DNA"/>
</dbReference>
<accession>A0A4P9VHP2</accession>
<comment type="caution">
    <text evidence="1">The sequence shown here is derived from an EMBL/GenBank/DDBJ whole genome shotgun (WGS) entry which is preliminary data.</text>
</comment>
<protein>
    <submittedName>
        <fullName evidence="1">Uncharacterized protein</fullName>
    </submittedName>
</protein>
<organism evidence="1 2">
    <name type="scientific">Zooshikella ganghwensis</name>
    <dbReference type="NCBI Taxonomy" id="202772"/>
    <lineage>
        <taxon>Bacteria</taxon>
        <taxon>Pseudomonadati</taxon>
        <taxon>Pseudomonadota</taxon>
        <taxon>Gammaproteobacteria</taxon>
        <taxon>Oceanospirillales</taxon>
        <taxon>Zooshikellaceae</taxon>
        <taxon>Zooshikella</taxon>
    </lineage>
</organism>
<dbReference type="Proteomes" id="UP000257039">
    <property type="component" value="Unassembled WGS sequence"/>
</dbReference>
<evidence type="ECO:0000313" key="1">
    <source>
        <dbReference type="EMBL" id="RDH42695.1"/>
    </source>
</evidence>
<reference evidence="1 2" key="1">
    <citation type="submission" date="2017-04" db="EMBL/GenBank/DDBJ databases">
        <title>Draft genome sequence of Zooshikella ganghwensis VG4 isolated from Red Sea sediments.</title>
        <authorList>
            <person name="Rehman Z."/>
            <person name="Alam I."/>
            <person name="Kamau A."/>
            <person name="Bajic V."/>
            <person name="Leiknes T."/>
        </authorList>
    </citation>
    <scope>NUCLEOTIDE SEQUENCE [LARGE SCALE GENOMIC DNA]</scope>
    <source>
        <strain evidence="1 2">VG4</strain>
    </source>
</reference>
<name>A0A4P9VHP2_9GAMM</name>
<dbReference type="AlphaFoldDB" id="A0A4P9VHP2"/>
<sequence>MIIPFLNPHFLKLIWQTLREATSLLIKRKCRLILIVLSNYILHFANIQYKNKLSAPASIRKEKKALANYAKASIRWVR</sequence>
<proteinExistence type="predicted"/>
<gene>
    <name evidence="1" type="ORF">B9G39_04105</name>
</gene>
<keyword evidence="2" id="KW-1185">Reference proteome</keyword>
<evidence type="ECO:0000313" key="2">
    <source>
        <dbReference type="Proteomes" id="UP000257039"/>
    </source>
</evidence>